<evidence type="ECO:0008006" key="3">
    <source>
        <dbReference type="Google" id="ProtNLM"/>
    </source>
</evidence>
<sequence>MPASTLRDQLHRDGFVVIRSLLPAPQVAPLRAAAAHAAALARSGGWPHVRTVGKQFPPWDPAEAATRGIWGVQGLNDPALHALLPDPRDRGALLRAYFGDEVLGVAAELMACDPNRDLVMELHNMLVAPPVDFALRWHRDDIPPEATAEEEEERLGVRRADSEREQWHTQWNLALCDGDESLIVVPGSHRRARTEAERGADPLAPSLPGQLVVRLGPGDAVFYDNNILHCGRYVAASARERLSLHGTVGRAGAGGKSRSDRARNVLQHGVGAWVDRCDFEALGQGEEEGEGERLRKRAEEMRARLVQLGRESGDVGYSLTG</sequence>
<organism evidence="1 2">
    <name type="scientific">Diatrype stigma</name>
    <dbReference type="NCBI Taxonomy" id="117547"/>
    <lineage>
        <taxon>Eukaryota</taxon>
        <taxon>Fungi</taxon>
        <taxon>Dikarya</taxon>
        <taxon>Ascomycota</taxon>
        <taxon>Pezizomycotina</taxon>
        <taxon>Sordariomycetes</taxon>
        <taxon>Xylariomycetidae</taxon>
        <taxon>Xylariales</taxon>
        <taxon>Diatrypaceae</taxon>
        <taxon>Diatrype</taxon>
    </lineage>
</organism>
<evidence type="ECO:0000313" key="1">
    <source>
        <dbReference type="EMBL" id="KAK7753633.1"/>
    </source>
</evidence>
<name>A0AAN9YPA3_9PEZI</name>
<gene>
    <name evidence="1" type="ORF">SLS62_004491</name>
</gene>
<dbReference type="EMBL" id="JAKJXP020000027">
    <property type="protein sequence ID" value="KAK7753633.1"/>
    <property type="molecule type" value="Genomic_DNA"/>
</dbReference>
<dbReference type="SUPFAM" id="SSF51197">
    <property type="entry name" value="Clavaminate synthase-like"/>
    <property type="match status" value="1"/>
</dbReference>
<proteinExistence type="predicted"/>
<accession>A0AAN9YPA3</accession>
<reference evidence="1 2" key="1">
    <citation type="submission" date="2024-02" db="EMBL/GenBank/DDBJ databases">
        <title>De novo assembly and annotation of 12 fungi associated with fruit tree decline syndrome in Ontario, Canada.</title>
        <authorList>
            <person name="Sulman M."/>
            <person name="Ellouze W."/>
            <person name="Ilyukhin E."/>
        </authorList>
    </citation>
    <scope>NUCLEOTIDE SEQUENCE [LARGE SCALE GENOMIC DNA]</scope>
    <source>
        <strain evidence="1 2">M11/M66-122</strain>
    </source>
</reference>
<evidence type="ECO:0000313" key="2">
    <source>
        <dbReference type="Proteomes" id="UP001320420"/>
    </source>
</evidence>
<dbReference type="Gene3D" id="2.60.120.620">
    <property type="entry name" value="q2cbj1_9rhob like domain"/>
    <property type="match status" value="1"/>
</dbReference>
<dbReference type="PANTHER" id="PTHR40470:SF1">
    <property type="entry name" value="PHYTANOYL-COA DIOXYGENASE FAMILY PROTEIN (AFU_ORTHOLOGUE AFUA_2G15850)"/>
    <property type="match status" value="1"/>
</dbReference>
<keyword evidence="2" id="KW-1185">Reference proteome</keyword>
<comment type="caution">
    <text evidence="1">The sequence shown here is derived from an EMBL/GenBank/DDBJ whole genome shotgun (WGS) entry which is preliminary data.</text>
</comment>
<protein>
    <recommendedName>
        <fullName evidence="3">Phytanoyl-CoA dioxygenase</fullName>
    </recommendedName>
</protein>
<dbReference type="AlphaFoldDB" id="A0AAN9YPA3"/>
<dbReference type="PANTHER" id="PTHR40470">
    <property type="entry name" value="PHYTANOYL-COA DIOXYGENASE FAMILY PROTEIN (AFU_ORTHOLOGUE AFUA_2G15850)"/>
    <property type="match status" value="1"/>
</dbReference>
<dbReference type="Proteomes" id="UP001320420">
    <property type="component" value="Unassembled WGS sequence"/>
</dbReference>